<sequence length="66" mass="7798">EFTAYRSNDNHNSVLKHQPSQNVLRTQSMNTMNVLDKNDEENESNFDTHQYTQNDVDEDELQKQVI</sequence>
<evidence type="ECO:0000256" key="1">
    <source>
        <dbReference type="SAM" id="MobiDB-lite"/>
    </source>
</evidence>
<protein>
    <submittedName>
        <fullName evidence="2">Uncharacterized protein</fullName>
    </submittedName>
</protein>
<feature type="compositionally biased region" description="Polar residues" evidence="1">
    <location>
        <begin position="1"/>
        <end position="33"/>
    </location>
</feature>
<feature type="non-terminal residue" evidence="2">
    <location>
        <position position="1"/>
    </location>
</feature>
<dbReference type="Proteomes" id="UP000663870">
    <property type="component" value="Unassembled WGS sequence"/>
</dbReference>
<name>A0A815W971_9BILA</name>
<dbReference type="EMBL" id="CAJNOL010015043">
    <property type="protein sequence ID" value="CAF1670164.1"/>
    <property type="molecule type" value="Genomic_DNA"/>
</dbReference>
<evidence type="ECO:0000313" key="5">
    <source>
        <dbReference type="Proteomes" id="UP000663870"/>
    </source>
</evidence>
<feature type="compositionally biased region" description="Polar residues" evidence="1">
    <location>
        <begin position="45"/>
        <end position="54"/>
    </location>
</feature>
<evidence type="ECO:0000313" key="4">
    <source>
        <dbReference type="Proteomes" id="UP000663854"/>
    </source>
</evidence>
<feature type="region of interest" description="Disordered" evidence="1">
    <location>
        <begin position="1"/>
        <end position="66"/>
    </location>
</feature>
<gene>
    <name evidence="3" type="ORF">JXQ802_LOCUS57466</name>
    <name evidence="2" type="ORF">PYM288_LOCUS40866</name>
</gene>
<evidence type="ECO:0000313" key="3">
    <source>
        <dbReference type="EMBL" id="CAF1670164.1"/>
    </source>
</evidence>
<dbReference type="Proteomes" id="UP000663854">
    <property type="component" value="Unassembled WGS sequence"/>
</dbReference>
<proteinExistence type="predicted"/>
<comment type="caution">
    <text evidence="2">The sequence shown here is derived from an EMBL/GenBank/DDBJ whole genome shotgun (WGS) entry which is preliminary data.</text>
</comment>
<dbReference type="AlphaFoldDB" id="A0A815W971"/>
<dbReference type="EMBL" id="CAJNOH010013154">
    <property type="protein sequence ID" value="CAF1542922.1"/>
    <property type="molecule type" value="Genomic_DNA"/>
</dbReference>
<evidence type="ECO:0000313" key="2">
    <source>
        <dbReference type="EMBL" id="CAF1542922.1"/>
    </source>
</evidence>
<organism evidence="2 4">
    <name type="scientific">Rotaria sordida</name>
    <dbReference type="NCBI Taxonomy" id="392033"/>
    <lineage>
        <taxon>Eukaryota</taxon>
        <taxon>Metazoa</taxon>
        <taxon>Spiralia</taxon>
        <taxon>Gnathifera</taxon>
        <taxon>Rotifera</taxon>
        <taxon>Eurotatoria</taxon>
        <taxon>Bdelloidea</taxon>
        <taxon>Philodinida</taxon>
        <taxon>Philodinidae</taxon>
        <taxon>Rotaria</taxon>
    </lineage>
</organism>
<keyword evidence="5" id="KW-1185">Reference proteome</keyword>
<accession>A0A815W971</accession>
<reference evidence="2" key="1">
    <citation type="submission" date="2021-02" db="EMBL/GenBank/DDBJ databases">
        <authorList>
            <person name="Nowell W R."/>
        </authorList>
    </citation>
    <scope>NUCLEOTIDE SEQUENCE</scope>
</reference>